<proteinExistence type="predicted"/>
<evidence type="ECO:0000256" key="2">
    <source>
        <dbReference type="ARBA" id="ARBA00023033"/>
    </source>
</evidence>
<dbReference type="EMBL" id="CP003742">
    <property type="protein sequence ID" value="AGI73787.1"/>
    <property type="molecule type" value="Genomic_DNA"/>
</dbReference>
<dbReference type="OrthoDB" id="4230779at2"/>
<reference evidence="4 5" key="1">
    <citation type="journal article" date="2013" name="PLoS ONE">
        <title>Poles Apart: Arctic and Antarctic Octadecabacter strains Share High Genome Plasticity and a New Type of Xanthorhodopsin.</title>
        <authorList>
            <person name="Vollmers J."/>
            <person name="Voget S."/>
            <person name="Dietrich S."/>
            <person name="Gollnow K."/>
            <person name="Smits M."/>
            <person name="Meyer K."/>
            <person name="Brinkhoff T."/>
            <person name="Simon M."/>
            <person name="Daniel R."/>
        </authorList>
    </citation>
    <scope>NUCLEOTIDE SEQUENCE [LARGE SCALE GENOMIC DNA]</scope>
    <source>
        <strain evidence="4 5">238</strain>
    </source>
</reference>
<dbReference type="InterPro" id="IPR002938">
    <property type="entry name" value="FAD-bd"/>
</dbReference>
<evidence type="ECO:0000259" key="3">
    <source>
        <dbReference type="Pfam" id="PF01494"/>
    </source>
</evidence>
<dbReference type="InterPro" id="IPR050493">
    <property type="entry name" value="FAD-dep_Monooxygenase_BioMet"/>
</dbReference>
<keyword evidence="2 4" id="KW-0503">Monooxygenase</keyword>
<dbReference type="Gene3D" id="3.50.50.60">
    <property type="entry name" value="FAD/NAD(P)-binding domain"/>
    <property type="match status" value="1"/>
</dbReference>
<dbReference type="GO" id="GO:0004497">
    <property type="term" value="F:monooxygenase activity"/>
    <property type="evidence" value="ECO:0007669"/>
    <property type="project" value="UniProtKB-KW"/>
</dbReference>
<dbReference type="InterPro" id="IPR036188">
    <property type="entry name" value="FAD/NAD-bd_sf"/>
</dbReference>
<dbReference type="PANTHER" id="PTHR13789">
    <property type="entry name" value="MONOOXYGENASE"/>
    <property type="match status" value="1"/>
</dbReference>
<dbReference type="KEGG" id="oar:OA238_c38410"/>
<dbReference type="AlphaFoldDB" id="M9RNL1"/>
<name>M9RNL1_9RHOB</name>
<evidence type="ECO:0000313" key="5">
    <source>
        <dbReference type="Proteomes" id="UP000004688"/>
    </source>
</evidence>
<sequence length="364" mass="39182">MRIPPLKIAVVGASLGGLSAANVLRQLGFDAQVYELFAKGFDKRGGALGSVDLGLLRRIRLGNPDSADRAIKGHGHFYGDLWDYLFQGLPPESVHFGADVQTIADARSDRPAIVIDGDATAFDVIIGADGGKSTLRPFVTQKQPVYSGYTVWRGLVPMQGIDGPPSGSRIVNGIRYETLGFPCVGPDGPLWNCGVYMAMPQTEVAEPTRNRQVGSAMRDIPQWFVPLTKALFGQRNAQFWADCVKHGKVTPHPIWEFAADPVVAGRIALLGDAAHLSSPRTGAGAYTAMLDAWALGRAFNDASSVPEALALDNRAAVPRAKTLNDRSRRAGRAFAPDPRHSVSPTEVLDYLTRSIKALDWAAAR</sequence>
<organism evidence="4 5">
    <name type="scientific">Octadecabacter arcticus 238</name>
    <dbReference type="NCBI Taxonomy" id="391616"/>
    <lineage>
        <taxon>Bacteria</taxon>
        <taxon>Pseudomonadati</taxon>
        <taxon>Pseudomonadota</taxon>
        <taxon>Alphaproteobacteria</taxon>
        <taxon>Rhodobacterales</taxon>
        <taxon>Roseobacteraceae</taxon>
        <taxon>Octadecabacter</taxon>
    </lineage>
</organism>
<dbReference type="SUPFAM" id="SSF51905">
    <property type="entry name" value="FAD/NAD(P)-binding domain"/>
    <property type="match status" value="1"/>
</dbReference>
<dbReference type="STRING" id="391616.OA238_c38410"/>
<evidence type="ECO:0000313" key="4">
    <source>
        <dbReference type="EMBL" id="AGI73787.1"/>
    </source>
</evidence>
<keyword evidence="1" id="KW-0560">Oxidoreductase</keyword>
<dbReference type="PRINTS" id="PR00420">
    <property type="entry name" value="RNGMNOXGNASE"/>
</dbReference>
<gene>
    <name evidence="4" type="ORF">OA238_c38410</name>
</gene>
<dbReference type="Proteomes" id="UP000004688">
    <property type="component" value="Chromosome"/>
</dbReference>
<evidence type="ECO:0000256" key="1">
    <source>
        <dbReference type="ARBA" id="ARBA00023002"/>
    </source>
</evidence>
<protein>
    <submittedName>
        <fullName evidence="4">Putative monooxygenase</fullName>
    </submittedName>
</protein>
<dbReference type="eggNOG" id="COG0654">
    <property type="taxonomic scope" value="Bacteria"/>
</dbReference>
<accession>M9RNL1</accession>
<dbReference type="RefSeq" id="WP_015496774.1">
    <property type="nucleotide sequence ID" value="NC_020908.1"/>
</dbReference>
<feature type="domain" description="FAD-binding" evidence="3">
    <location>
        <begin position="123"/>
        <end position="299"/>
    </location>
</feature>
<dbReference type="HOGENOM" id="CLU_760395_0_0_5"/>
<dbReference type="Pfam" id="PF01494">
    <property type="entry name" value="FAD_binding_3"/>
    <property type="match status" value="1"/>
</dbReference>
<dbReference type="GO" id="GO:0071949">
    <property type="term" value="F:FAD binding"/>
    <property type="evidence" value="ECO:0007669"/>
    <property type="project" value="InterPro"/>
</dbReference>
<keyword evidence="5" id="KW-1185">Reference proteome</keyword>
<dbReference type="PANTHER" id="PTHR13789:SF309">
    <property type="entry name" value="PUTATIVE (AFU_ORTHOLOGUE AFUA_6G14510)-RELATED"/>
    <property type="match status" value="1"/>
</dbReference>